<gene>
    <name evidence="1" type="ORF">CEXT_692311</name>
</gene>
<reference evidence="1 2" key="1">
    <citation type="submission" date="2021-06" db="EMBL/GenBank/DDBJ databases">
        <title>Caerostris extrusa draft genome.</title>
        <authorList>
            <person name="Kono N."/>
            <person name="Arakawa K."/>
        </authorList>
    </citation>
    <scope>NUCLEOTIDE SEQUENCE [LARGE SCALE GENOMIC DNA]</scope>
</reference>
<comment type="caution">
    <text evidence="1">The sequence shown here is derived from an EMBL/GenBank/DDBJ whole genome shotgun (WGS) entry which is preliminary data.</text>
</comment>
<name>A0AAV4W619_CAEEX</name>
<evidence type="ECO:0000313" key="1">
    <source>
        <dbReference type="EMBL" id="GIY77043.1"/>
    </source>
</evidence>
<sequence length="218" mass="25406">MVKHTKSHPSLLKMQSYFQPLRREPFPVTPPVCLNRFQRFLAHEASNMALGQTGWFEEHLHFRSHHQRGATPYRGTPPSSSSSPPRRNFCWGCSNPENCMGGFESKNYPFHDAPFQPCKEICLNKRRINNPTFHLTFLLPTRFSHAATNIIPDHCKSIITFSGMTSPVMKLLTLHFSHDARRPPSPMQEIRISRNRNPLKTTRHDRFFKEVFREKPLK</sequence>
<proteinExistence type="predicted"/>
<dbReference type="EMBL" id="BPLR01015571">
    <property type="protein sequence ID" value="GIY77043.1"/>
    <property type="molecule type" value="Genomic_DNA"/>
</dbReference>
<dbReference type="Proteomes" id="UP001054945">
    <property type="component" value="Unassembled WGS sequence"/>
</dbReference>
<accession>A0AAV4W619</accession>
<keyword evidence="2" id="KW-1185">Reference proteome</keyword>
<evidence type="ECO:0000313" key="2">
    <source>
        <dbReference type="Proteomes" id="UP001054945"/>
    </source>
</evidence>
<dbReference type="AlphaFoldDB" id="A0AAV4W619"/>
<protein>
    <submittedName>
        <fullName evidence="1">Uncharacterized protein</fullName>
    </submittedName>
</protein>
<organism evidence="1 2">
    <name type="scientific">Caerostris extrusa</name>
    <name type="common">Bark spider</name>
    <name type="synonym">Caerostris bankana</name>
    <dbReference type="NCBI Taxonomy" id="172846"/>
    <lineage>
        <taxon>Eukaryota</taxon>
        <taxon>Metazoa</taxon>
        <taxon>Ecdysozoa</taxon>
        <taxon>Arthropoda</taxon>
        <taxon>Chelicerata</taxon>
        <taxon>Arachnida</taxon>
        <taxon>Araneae</taxon>
        <taxon>Araneomorphae</taxon>
        <taxon>Entelegynae</taxon>
        <taxon>Araneoidea</taxon>
        <taxon>Araneidae</taxon>
        <taxon>Caerostris</taxon>
    </lineage>
</organism>